<dbReference type="InterPro" id="IPR016461">
    <property type="entry name" value="COMT-like"/>
</dbReference>
<reference evidence="7 8" key="1">
    <citation type="submission" date="2018-02" db="EMBL/GenBank/DDBJ databases">
        <title>Genome sequence of the basidiomycete white-rot fungus Phlebia centrifuga.</title>
        <authorList>
            <person name="Granchi Z."/>
            <person name="Peng M."/>
            <person name="de Vries R.P."/>
            <person name="Hilden K."/>
            <person name="Makela M.R."/>
            <person name="Grigoriev I."/>
            <person name="Riley R."/>
        </authorList>
    </citation>
    <scope>NUCLEOTIDE SEQUENCE [LARGE SCALE GENOMIC DNA]</scope>
    <source>
        <strain evidence="7 8">FBCC195</strain>
    </source>
</reference>
<evidence type="ECO:0000313" key="8">
    <source>
        <dbReference type="Proteomes" id="UP000186601"/>
    </source>
</evidence>
<dbReference type="InterPro" id="IPR001077">
    <property type="entry name" value="COMT_C"/>
</dbReference>
<dbReference type="AlphaFoldDB" id="A0A2R6RIN5"/>
<dbReference type="Proteomes" id="UP000186601">
    <property type="component" value="Unassembled WGS sequence"/>
</dbReference>
<keyword evidence="4" id="KW-1133">Transmembrane helix</keyword>
<keyword evidence="4" id="KW-0472">Membrane</keyword>
<dbReference type="PROSITE" id="PS51683">
    <property type="entry name" value="SAM_OMT_II"/>
    <property type="match status" value="1"/>
</dbReference>
<dbReference type="InterPro" id="IPR012967">
    <property type="entry name" value="COMT_dimerisation"/>
</dbReference>
<dbReference type="GO" id="GO:0032259">
    <property type="term" value="P:methylation"/>
    <property type="evidence" value="ECO:0007669"/>
    <property type="project" value="UniProtKB-KW"/>
</dbReference>
<accession>A0A2R6RIN5</accession>
<sequence>MNTQDAVKDLRALSRLINTSIDQIENEMLSRGQTYPLLSEPYSPETEEPRMAPDILAAGSIITAAAAQLIASVRIPVASALVTSLQYEVSSSLRGAIQAHVPEILREFGNKGLHVRDIAAHTKVDPSRLGRILRLLATNHIFTEISPDVFIHNRLSSILDTGKPLAEILSDPVAKHDDTLGIVALFEQLSDLPMKASSYLSETLHDPRGADNTAFHRALNTNLGYFSWLELPENNYRHKQFGASMNGVQNITPPGSLLKGFNWETLPPQSTVVDVGSGIGSMSLELAGTFPHLNFVLQDTPATLANAMNFWSTELPEAVNTDRVVLQAHDFFETQPVKQPSVFLMRMILHDWSDDKAVNILRHLCVAAGPETQLVIVDKILSYACTEDNFIGDIPGAVVEGLPPSPLLPNFGYAAVSWYLADLVVGLLVLSLGD</sequence>
<dbReference type="Pfam" id="PF00891">
    <property type="entry name" value="Methyltransf_2"/>
    <property type="match status" value="1"/>
</dbReference>
<keyword evidence="1" id="KW-0489">Methyltransferase</keyword>
<evidence type="ECO:0000259" key="5">
    <source>
        <dbReference type="Pfam" id="PF00891"/>
    </source>
</evidence>
<keyword evidence="3" id="KW-0949">S-adenosyl-L-methionine</keyword>
<name>A0A2R6RIN5_9APHY</name>
<feature type="domain" description="O-methyltransferase C-terminal" evidence="5">
    <location>
        <begin position="227"/>
        <end position="383"/>
    </location>
</feature>
<evidence type="ECO:0000256" key="1">
    <source>
        <dbReference type="ARBA" id="ARBA00022603"/>
    </source>
</evidence>
<dbReference type="PANTHER" id="PTHR43712">
    <property type="entry name" value="PUTATIVE (AFU_ORTHOLOGUE AFUA_4G14580)-RELATED"/>
    <property type="match status" value="1"/>
</dbReference>
<feature type="domain" description="O-methyltransferase dimerisation" evidence="6">
    <location>
        <begin position="87"/>
        <end position="159"/>
    </location>
</feature>
<evidence type="ECO:0000256" key="4">
    <source>
        <dbReference type="SAM" id="Phobius"/>
    </source>
</evidence>
<evidence type="ECO:0000256" key="2">
    <source>
        <dbReference type="ARBA" id="ARBA00022679"/>
    </source>
</evidence>
<dbReference type="OrthoDB" id="2410195at2759"/>
<dbReference type="EMBL" id="MLYV02000245">
    <property type="protein sequence ID" value="PSS29883.1"/>
    <property type="molecule type" value="Genomic_DNA"/>
</dbReference>
<dbReference type="InterPro" id="IPR036388">
    <property type="entry name" value="WH-like_DNA-bd_sf"/>
</dbReference>
<feature type="transmembrane region" description="Helical" evidence="4">
    <location>
        <begin position="411"/>
        <end position="432"/>
    </location>
</feature>
<comment type="caution">
    <text evidence="7">The sequence shown here is derived from an EMBL/GenBank/DDBJ whole genome shotgun (WGS) entry which is preliminary data.</text>
</comment>
<evidence type="ECO:0000256" key="3">
    <source>
        <dbReference type="ARBA" id="ARBA00022691"/>
    </source>
</evidence>
<gene>
    <name evidence="7" type="ORF">PHLCEN_2v2614</name>
</gene>
<keyword evidence="8" id="KW-1185">Reference proteome</keyword>
<keyword evidence="4" id="KW-0812">Transmembrane</keyword>
<dbReference type="GO" id="GO:0008171">
    <property type="term" value="F:O-methyltransferase activity"/>
    <property type="evidence" value="ECO:0007669"/>
    <property type="project" value="InterPro"/>
</dbReference>
<keyword evidence="2" id="KW-0808">Transferase</keyword>
<dbReference type="SUPFAM" id="SSF53335">
    <property type="entry name" value="S-adenosyl-L-methionine-dependent methyltransferases"/>
    <property type="match status" value="1"/>
</dbReference>
<dbReference type="Pfam" id="PF08100">
    <property type="entry name" value="Dimerisation"/>
    <property type="match status" value="1"/>
</dbReference>
<dbReference type="InterPro" id="IPR029063">
    <property type="entry name" value="SAM-dependent_MTases_sf"/>
</dbReference>
<protein>
    <submittedName>
        <fullName evidence="7">Uncharacterized protein</fullName>
    </submittedName>
</protein>
<dbReference type="SUPFAM" id="SSF46785">
    <property type="entry name" value="Winged helix' DNA-binding domain"/>
    <property type="match status" value="1"/>
</dbReference>
<dbReference type="GO" id="GO:0046983">
    <property type="term" value="F:protein dimerization activity"/>
    <property type="evidence" value="ECO:0007669"/>
    <property type="project" value="InterPro"/>
</dbReference>
<evidence type="ECO:0000313" key="7">
    <source>
        <dbReference type="EMBL" id="PSS29883.1"/>
    </source>
</evidence>
<dbReference type="InterPro" id="IPR036390">
    <property type="entry name" value="WH_DNA-bd_sf"/>
</dbReference>
<organism evidence="7 8">
    <name type="scientific">Hermanssonia centrifuga</name>
    <dbReference type="NCBI Taxonomy" id="98765"/>
    <lineage>
        <taxon>Eukaryota</taxon>
        <taxon>Fungi</taxon>
        <taxon>Dikarya</taxon>
        <taxon>Basidiomycota</taxon>
        <taxon>Agaricomycotina</taxon>
        <taxon>Agaricomycetes</taxon>
        <taxon>Polyporales</taxon>
        <taxon>Meruliaceae</taxon>
        <taxon>Hermanssonia</taxon>
    </lineage>
</organism>
<dbReference type="STRING" id="98765.A0A2R6RIN5"/>
<evidence type="ECO:0000259" key="6">
    <source>
        <dbReference type="Pfam" id="PF08100"/>
    </source>
</evidence>
<dbReference type="PANTHER" id="PTHR43712:SF2">
    <property type="entry name" value="O-METHYLTRANSFERASE CICE"/>
    <property type="match status" value="1"/>
</dbReference>
<dbReference type="Gene3D" id="1.10.10.10">
    <property type="entry name" value="Winged helix-like DNA-binding domain superfamily/Winged helix DNA-binding domain"/>
    <property type="match status" value="1"/>
</dbReference>
<dbReference type="Gene3D" id="3.40.50.150">
    <property type="entry name" value="Vaccinia Virus protein VP39"/>
    <property type="match status" value="1"/>
</dbReference>
<proteinExistence type="predicted"/>